<dbReference type="Proteomes" id="UP000276133">
    <property type="component" value="Unassembled WGS sequence"/>
</dbReference>
<dbReference type="EMBL" id="REGN01003183">
    <property type="protein sequence ID" value="RNA23998.1"/>
    <property type="molecule type" value="Genomic_DNA"/>
</dbReference>
<accession>A0A3M7RL23</accession>
<protein>
    <submittedName>
        <fullName evidence="1">Uncharacterized protein</fullName>
    </submittedName>
</protein>
<gene>
    <name evidence="1" type="ORF">BpHYR1_038648</name>
</gene>
<dbReference type="AlphaFoldDB" id="A0A3M7RL23"/>
<name>A0A3M7RL23_BRAPC</name>
<reference evidence="1 2" key="1">
    <citation type="journal article" date="2018" name="Sci. Rep.">
        <title>Genomic signatures of local adaptation to the degree of environmental predictability in rotifers.</title>
        <authorList>
            <person name="Franch-Gras L."/>
            <person name="Hahn C."/>
            <person name="Garcia-Roger E.M."/>
            <person name="Carmona M.J."/>
            <person name="Serra M."/>
            <person name="Gomez A."/>
        </authorList>
    </citation>
    <scope>NUCLEOTIDE SEQUENCE [LARGE SCALE GENOMIC DNA]</scope>
    <source>
        <strain evidence="1">HYR1</strain>
    </source>
</reference>
<comment type="caution">
    <text evidence="1">The sequence shown here is derived from an EMBL/GenBank/DDBJ whole genome shotgun (WGS) entry which is preliminary data.</text>
</comment>
<sequence>MNESKYFMSFYGYFLSFIDITIEKHYNIFDKSKKIYVSSNLKILIRYKKQRLMTDCVKDFFNKIVQKVHSHPDVNIFCLKNFK</sequence>
<evidence type="ECO:0000313" key="2">
    <source>
        <dbReference type="Proteomes" id="UP000276133"/>
    </source>
</evidence>
<evidence type="ECO:0000313" key="1">
    <source>
        <dbReference type="EMBL" id="RNA23998.1"/>
    </source>
</evidence>
<organism evidence="1 2">
    <name type="scientific">Brachionus plicatilis</name>
    <name type="common">Marine rotifer</name>
    <name type="synonym">Brachionus muelleri</name>
    <dbReference type="NCBI Taxonomy" id="10195"/>
    <lineage>
        <taxon>Eukaryota</taxon>
        <taxon>Metazoa</taxon>
        <taxon>Spiralia</taxon>
        <taxon>Gnathifera</taxon>
        <taxon>Rotifera</taxon>
        <taxon>Eurotatoria</taxon>
        <taxon>Monogononta</taxon>
        <taxon>Pseudotrocha</taxon>
        <taxon>Ploima</taxon>
        <taxon>Brachionidae</taxon>
        <taxon>Brachionus</taxon>
    </lineage>
</organism>
<keyword evidence="2" id="KW-1185">Reference proteome</keyword>
<proteinExistence type="predicted"/>